<dbReference type="EMBL" id="KE346371">
    <property type="protein sequence ID" value="KJE96250.1"/>
    <property type="molecule type" value="Genomic_DNA"/>
</dbReference>
<feature type="region of interest" description="Disordered" evidence="1">
    <location>
        <begin position="152"/>
        <end position="198"/>
    </location>
</feature>
<evidence type="ECO:0000313" key="3">
    <source>
        <dbReference type="Proteomes" id="UP000008743"/>
    </source>
</evidence>
<sequence>MMIGGAPKRGRPSHASLVAQAAIQASNAAHQQQQNSARLSTLIHEQAERARANMHEYQQQQLASRSHAASLFGSLHGPASSSSSSNINNSTSSGLQADGSLSAVAPDGTRLVRTWVKKWVDVAHFRTYKWVPELHPDRRDRKRAIPAVARPVTKMARQEEPNDADDNQETDSGAPILDEAQAIASQASEARQTQQSIATSIAQEAAGIIHARGLKRELNDEDSSDAESDPKDESAV</sequence>
<protein>
    <submittedName>
        <fullName evidence="2">Uncharacterized protein</fullName>
    </submittedName>
</protein>
<evidence type="ECO:0000313" key="2">
    <source>
        <dbReference type="EMBL" id="KJE96250.1"/>
    </source>
</evidence>
<dbReference type="InParanoid" id="A0A0D2WUC8"/>
<feature type="compositionally biased region" description="Low complexity" evidence="1">
    <location>
        <begin position="179"/>
        <end position="190"/>
    </location>
</feature>
<organism evidence="2 3">
    <name type="scientific">Capsaspora owczarzaki (strain ATCC 30864)</name>
    <dbReference type="NCBI Taxonomy" id="595528"/>
    <lineage>
        <taxon>Eukaryota</taxon>
        <taxon>Filasterea</taxon>
        <taxon>Capsaspora</taxon>
    </lineage>
</organism>
<keyword evidence="3" id="KW-1185">Reference proteome</keyword>
<proteinExistence type="predicted"/>
<feature type="compositionally biased region" description="Low complexity" evidence="1">
    <location>
        <begin position="80"/>
        <end position="93"/>
    </location>
</feature>
<name>A0A0D2WUC8_CAPO3</name>
<reference evidence="3" key="1">
    <citation type="submission" date="2011-02" db="EMBL/GenBank/DDBJ databases">
        <title>The Genome Sequence of Capsaspora owczarzaki ATCC 30864.</title>
        <authorList>
            <person name="Russ C."/>
            <person name="Cuomo C."/>
            <person name="Burger G."/>
            <person name="Gray M.W."/>
            <person name="Holland P.W.H."/>
            <person name="King N."/>
            <person name="Lang F.B.F."/>
            <person name="Roger A.J."/>
            <person name="Ruiz-Trillo I."/>
            <person name="Young S.K."/>
            <person name="Zeng Q."/>
            <person name="Gargeya S."/>
            <person name="Alvarado L."/>
            <person name="Berlin A."/>
            <person name="Chapman S.B."/>
            <person name="Chen Z."/>
            <person name="Freedman E."/>
            <person name="Gellesch M."/>
            <person name="Goldberg J."/>
            <person name="Griggs A."/>
            <person name="Gujja S."/>
            <person name="Heilman E."/>
            <person name="Heiman D."/>
            <person name="Howarth C."/>
            <person name="Mehta T."/>
            <person name="Neiman D."/>
            <person name="Pearson M."/>
            <person name="Roberts A."/>
            <person name="Saif S."/>
            <person name="Shea T."/>
            <person name="Shenoy N."/>
            <person name="Sisk P."/>
            <person name="Stolte C."/>
            <person name="Sykes S."/>
            <person name="White J."/>
            <person name="Yandava C."/>
            <person name="Haas B."/>
            <person name="Nusbaum C."/>
            <person name="Birren B."/>
        </authorList>
    </citation>
    <scope>NUCLEOTIDE SEQUENCE</scope>
    <source>
        <strain evidence="3">ATCC 30864</strain>
    </source>
</reference>
<feature type="region of interest" description="Disordered" evidence="1">
    <location>
        <begin position="212"/>
        <end position="236"/>
    </location>
</feature>
<dbReference type="RefSeq" id="XP_004344225.1">
    <property type="nucleotide sequence ID" value="XM_004344175.2"/>
</dbReference>
<accession>A0A0D2WUC8</accession>
<gene>
    <name evidence="2" type="ORF">CAOG_006604</name>
</gene>
<dbReference type="AlphaFoldDB" id="A0A0D2WUC8"/>
<feature type="region of interest" description="Disordered" evidence="1">
    <location>
        <begin position="73"/>
        <end position="102"/>
    </location>
</feature>
<evidence type="ECO:0000256" key="1">
    <source>
        <dbReference type="SAM" id="MobiDB-lite"/>
    </source>
</evidence>
<dbReference type="Proteomes" id="UP000008743">
    <property type="component" value="Unassembled WGS sequence"/>
</dbReference>